<comment type="caution">
    <text evidence="3">The sequence shown here is derived from an EMBL/GenBank/DDBJ whole genome shotgun (WGS) entry which is preliminary data.</text>
</comment>
<evidence type="ECO:0000256" key="1">
    <source>
        <dbReference type="SAM" id="MobiDB-lite"/>
    </source>
</evidence>
<protein>
    <submittedName>
        <fullName evidence="3">Vancomycin permeability regulator SanA</fullName>
    </submittedName>
</protein>
<evidence type="ECO:0000313" key="3">
    <source>
        <dbReference type="EMBL" id="NYI08450.1"/>
    </source>
</evidence>
<dbReference type="RefSeq" id="WP_312892883.1">
    <property type="nucleotide sequence ID" value="NZ_JACBZD010000002.1"/>
</dbReference>
<dbReference type="PANTHER" id="PTHR30336">
    <property type="entry name" value="INNER MEMBRANE PROTEIN, PROBABLE PERMEASE"/>
    <property type="match status" value="1"/>
</dbReference>
<dbReference type="InterPro" id="IPR051599">
    <property type="entry name" value="Cell_Envelope_Assoc"/>
</dbReference>
<dbReference type="Proteomes" id="UP000567795">
    <property type="component" value="Unassembled WGS sequence"/>
</dbReference>
<organism evidence="3 4">
    <name type="scientific">Allostreptomyces psammosilenae</name>
    <dbReference type="NCBI Taxonomy" id="1892865"/>
    <lineage>
        <taxon>Bacteria</taxon>
        <taxon>Bacillati</taxon>
        <taxon>Actinomycetota</taxon>
        <taxon>Actinomycetes</taxon>
        <taxon>Kitasatosporales</taxon>
        <taxon>Streptomycetaceae</taxon>
        <taxon>Allostreptomyces</taxon>
    </lineage>
</organism>
<dbReference type="EMBL" id="JACBZD010000002">
    <property type="protein sequence ID" value="NYI08450.1"/>
    <property type="molecule type" value="Genomic_DNA"/>
</dbReference>
<accession>A0A853A4Q2</accession>
<evidence type="ECO:0000259" key="2">
    <source>
        <dbReference type="Pfam" id="PF02698"/>
    </source>
</evidence>
<dbReference type="AlphaFoldDB" id="A0A853A4Q2"/>
<feature type="region of interest" description="Disordered" evidence="1">
    <location>
        <begin position="1"/>
        <end position="106"/>
    </location>
</feature>
<feature type="domain" description="DUF218" evidence="2">
    <location>
        <begin position="156"/>
        <end position="276"/>
    </location>
</feature>
<dbReference type="PANTHER" id="PTHR30336:SF6">
    <property type="entry name" value="INTEGRAL MEMBRANE PROTEIN"/>
    <property type="match status" value="1"/>
</dbReference>
<reference evidence="3 4" key="1">
    <citation type="submission" date="2020-07" db="EMBL/GenBank/DDBJ databases">
        <title>Sequencing the genomes of 1000 actinobacteria strains.</title>
        <authorList>
            <person name="Klenk H.-P."/>
        </authorList>
    </citation>
    <scope>NUCLEOTIDE SEQUENCE [LARGE SCALE GENOMIC DNA]</scope>
    <source>
        <strain evidence="3 4">DSM 42178</strain>
    </source>
</reference>
<feature type="compositionally biased region" description="Gly residues" evidence="1">
    <location>
        <begin position="37"/>
        <end position="98"/>
    </location>
</feature>
<dbReference type="GO" id="GO:0005886">
    <property type="term" value="C:plasma membrane"/>
    <property type="evidence" value="ECO:0007669"/>
    <property type="project" value="TreeGrafter"/>
</dbReference>
<gene>
    <name evidence="3" type="ORF">FHU37_005479</name>
</gene>
<dbReference type="Pfam" id="PF02698">
    <property type="entry name" value="DUF218"/>
    <property type="match status" value="1"/>
</dbReference>
<keyword evidence="4" id="KW-1185">Reference proteome</keyword>
<dbReference type="InterPro" id="IPR003848">
    <property type="entry name" value="DUF218"/>
</dbReference>
<name>A0A853A4Q2_9ACTN</name>
<feature type="region of interest" description="Disordered" evidence="1">
    <location>
        <begin position="305"/>
        <end position="331"/>
    </location>
</feature>
<dbReference type="CDD" id="cd06259">
    <property type="entry name" value="YdcF-like"/>
    <property type="match status" value="1"/>
</dbReference>
<evidence type="ECO:0000313" key="4">
    <source>
        <dbReference type="Proteomes" id="UP000567795"/>
    </source>
</evidence>
<sequence length="331" mass="33812">MPGVIGVGPAPGHIGGDDGRDGGGGGASGTTLPGPPGAGGGAERAAWGGEGLGPGVTHGDGSTGHRTGGGGDGDGSGAGRGTGGSGGGSFGGGQGPRDGGPAEDAGTHWWQRRAGKRTLLQLGVALTSLLMLPSAWLRVEAAPYLHEHPSQVAPADVALVLGAGLVEGRPSTYLMQRLREATELYHAGTVQVVLVSGDNSSPDYNEPAVMYDYLVEHGVPADRVVQDFAGFNTWESCTRASRVFQVDEAVVITQRFHIERAITLCREAGIETQGLAAREPETPRPDISSELREIAAATSALITTWTRPEPEHLGPVEDAVPDALEAEAAGD</sequence>
<proteinExistence type="predicted"/>